<evidence type="ECO:0000256" key="2">
    <source>
        <dbReference type="ARBA" id="ARBA00023015"/>
    </source>
</evidence>
<dbReference type="GO" id="GO:0003677">
    <property type="term" value="F:DNA binding"/>
    <property type="evidence" value="ECO:0007669"/>
    <property type="project" value="UniProtKB-KW"/>
</dbReference>
<feature type="region of interest" description="Disordered" evidence="5">
    <location>
        <begin position="322"/>
        <end position="341"/>
    </location>
</feature>
<proteinExistence type="predicted"/>
<dbReference type="Gene3D" id="1.10.260.40">
    <property type="entry name" value="lambda repressor-like DNA-binding domains"/>
    <property type="match status" value="1"/>
</dbReference>
<dbReference type="PANTHER" id="PTHR30146">
    <property type="entry name" value="LACI-RELATED TRANSCRIPTIONAL REPRESSOR"/>
    <property type="match status" value="1"/>
</dbReference>
<dbReference type="EMBL" id="JBHRXP010000004">
    <property type="protein sequence ID" value="MFC3580507.1"/>
    <property type="molecule type" value="Genomic_DNA"/>
</dbReference>
<dbReference type="SUPFAM" id="SSF47413">
    <property type="entry name" value="lambda repressor-like DNA-binding domains"/>
    <property type="match status" value="1"/>
</dbReference>
<dbReference type="CDD" id="cd06267">
    <property type="entry name" value="PBP1_LacI_sugar_binding-like"/>
    <property type="match status" value="1"/>
</dbReference>
<dbReference type="Pfam" id="PF00356">
    <property type="entry name" value="LacI"/>
    <property type="match status" value="1"/>
</dbReference>
<dbReference type="InterPro" id="IPR046335">
    <property type="entry name" value="LacI/GalR-like_sensor"/>
</dbReference>
<dbReference type="SMART" id="SM00354">
    <property type="entry name" value="HTH_LACI"/>
    <property type="match status" value="1"/>
</dbReference>
<dbReference type="InterPro" id="IPR010982">
    <property type="entry name" value="Lambda_DNA-bd_dom_sf"/>
</dbReference>
<dbReference type="CDD" id="cd01392">
    <property type="entry name" value="HTH_LacI"/>
    <property type="match status" value="1"/>
</dbReference>
<name>A0ABV7SW54_9SPHN</name>
<dbReference type="PANTHER" id="PTHR30146:SF151">
    <property type="entry name" value="HTH-TYPE TRANSCRIPTIONAL REPRESSOR CYTR"/>
    <property type="match status" value="1"/>
</dbReference>
<dbReference type="SUPFAM" id="SSF53822">
    <property type="entry name" value="Periplasmic binding protein-like I"/>
    <property type="match status" value="1"/>
</dbReference>
<feature type="domain" description="HTH lacI-type" evidence="6">
    <location>
        <begin position="4"/>
        <end position="58"/>
    </location>
</feature>
<dbReference type="Pfam" id="PF13377">
    <property type="entry name" value="Peripla_BP_3"/>
    <property type="match status" value="1"/>
</dbReference>
<dbReference type="PROSITE" id="PS50932">
    <property type="entry name" value="HTH_LACI_2"/>
    <property type="match status" value="1"/>
</dbReference>
<evidence type="ECO:0000256" key="1">
    <source>
        <dbReference type="ARBA" id="ARBA00022491"/>
    </source>
</evidence>
<dbReference type="RefSeq" id="WP_261294916.1">
    <property type="nucleotide sequence ID" value="NZ_JANQBK010000011.1"/>
</dbReference>
<keyword evidence="4" id="KW-0804">Transcription</keyword>
<dbReference type="Proteomes" id="UP001595713">
    <property type="component" value="Unassembled WGS sequence"/>
</dbReference>
<feature type="compositionally biased region" description="Basic residues" evidence="5">
    <location>
        <begin position="332"/>
        <end position="341"/>
    </location>
</feature>
<organism evidence="7 8">
    <name type="scientific">Sphingomonas hylomeconis</name>
    <dbReference type="NCBI Taxonomy" id="1395958"/>
    <lineage>
        <taxon>Bacteria</taxon>
        <taxon>Pseudomonadati</taxon>
        <taxon>Pseudomonadota</taxon>
        <taxon>Alphaproteobacteria</taxon>
        <taxon>Sphingomonadales</taxon>
        <taxon>Sphingomonadaceae</taxon>
        <taxon>Sphingomonas</taxon>
    </lineage>
</organism>
<evidence type="ECO:0000256" key="4">
    <source>
        <dbReference type="ARBA" id="ARBA00023163"/>
    </source>
</evidence>
<keyword evidence="3 7" id="KW-0238">DNA-binding</keyword>
<dbReference type="PRINTS" id="PR00036">
    <property type="entry name" value="HTHLACI"/>
</dbReference>
<reference evidence="8" key="1">
    <citation type="journal article" date="2019" name="Int. J. Syst. Evol. Microbiol.">
        <title>The Global Catalogue of Microorganisms (GCM) 10K type strain sequencing project: providing services to taxonomists for standard genome sequencing and annotation.</title>
        <authorList>
            <consortium name="The Broad Institute Genomics Platform"/>
            <consortium name="The Broad Institute Genome Sequencing Center for Infectious Disease"/>
            <person name="Wu L."/>
            <person name="Ma J."/>
        </authorList>
    </citation>
    <scope>NUCLEOTIDE SEQUENCE [LARGE SCALE GENOMIC DNA]</scope>
    <source>
        <strain evidence="8">KCTC 42739</strain>
    </source>
</reference>
<protein>
    <submittedName>
        <fullName evidence="7">LacI family DNA-binding transcriptional regulator</fullName>
    </submittedName>
</protein>
<evidence type="ECO:0000259" key="6">
    <source>
        <dbReference type="PROSITE" id="PS50932"/>
    </source>
</evidence>
<dbReference type="PROSITE" id="PS00356">
    <property type="entry name" value="HTH_LACI_1"/>
    <property type="match status" value="1"/>
</dbReference>
<gene>
    <name evidence="7" type="ORF">ACFONA_10065</name>
</gene>
<evidence type="ECO:0000313" key="8">
    <source>
        <dbReference type="Proteomes" id="UP001595713"/>
    </source>
</evidence>
<accession>A0ABV7SW54</accession>
<evidence type="ECO:0000313" key="7">
    <source>
        <dbReference type="EMBL" id="MFC3580507.1"/>
    </source>
</evidence>
<comment type="caution">
    <text evidence="7">The sequence shown here is derived from an EMBL/GenBank/DDBJ whole genome shotgun (WGS) entry which is preliminary data.</text>
</comment>
<sequence>MPHATIRDVAREAAVSVATVSRVLNGHDNVRPALRVRVQNVATRLGYVPHAGARNLSLARAGAIGVVLPDLHGEFFSELLRGIDHEASSRDLQLLLTVMHDRPGRGIDVLQTMRGRVDGLVLMAPHIAQDVLLAHLPASLPTLLLNCGPNDGDHAALKVDNHAGAAVMIEHLVAIGRRRIVHITGPDNNIDARERREGVEAAAARAGLTVRIMPGDFLQETGVAAATALLADLDQVDAIFAANDMMAIGALMTLKRAGVAVPEQVAVAGFDDIPLAQLISPSLTTLRIDTAAFGARAVARLADLVAGTTNRTIEPVTPALVTRETTAPSLNKGHHKGEHTT</sequence>
<keyword evidence="1" id="KW-0678">Repressor</keyword>
<dbReference type="Gene3D" id="3.40.50.2300">
    <property type="match status" value="2"/>
</dbReference>
<dbReference type="InterPro" id="IPR000843">
    <property type="entry name" value="HTH_LacI"/>
</dbReference>
<dbReference type="InterPro" id="IPR028082">
    <property type="entry name" value="Peripla_BP_I"/>
</dbReference>
<evidence type="ECO:0000256" key="5">
    <source>
        <dbReference type="SAM" id="MobiDB-lite"/>
    </source>
</evidence>
<keyword evidence="8" id="KW-1185">Reference proteome</keyword>
<evidence type="ECO:0000256" key="3">
    <source>
        <dbReference type="ARBA" id="ARBA00023125"/>
    </source>
</evidence>
<keyword evidence="2" id="KW-0805">Transcription regulation</keyword>